<reference evidence="9 10" key="1">
    <citation type="submission" date="2019-12" db="EMBL/GenBank/DDBJ databases">
        <title>Corynebacterium sp. nov., isolated from feces of the Anser Albifrons in China.</title>
        <authorList>
            <person name="Liu Q."/>
        </authorList>
    </citation>
    <scope>NUCLEOTIDE SEQUENCE [LARGE SCALE GENOMIC DNA]</scope>
    <source>
        <strain evidence="9 10">4H37-19</strain>
    </source>
</reference>
<keyword evidence="10" id="KW-1185">Reference proteome</keyword>
<gene>
    <name evidence="9" type="ORF">GP475_04990</name>
</gene>
<comment type="cofactor">
    <cofactor evidence="1">
        <name>FAD</name>
        <dbReference type="ChEBI" id="CHEBI:57692"/>
    </cofactor>
</comment>
<comment type="similarity">
    <text evidence="2">Belongs to the ETF beta-subunit/FixA family.</text>
</comment>
<evidence type="ECO:0000256" key="2">
    <source>
        <dbReference type="ARBA" id="ARBA00007557"/>
    </source>
</evidence>
<evidence type="ECO:0000256" key="4">
    <source>
        <dbReference type="ARBA" id="ARBA00016797"/>
    </source>
</evidence>
<dbReference type="PANTHER" id="PTHR21294:SF8">
    <property type="entry name" value="ELECTRON TRANSFER FLAVOPROTEIN SUBUNIT BETA"/>
    <property type="match status" value="1"/>
</dbReference>
<dbReference type="AlphaFoldDB" id="A0A7H0SNE6"/>
<dbReference type="InterPro" id="IPR014729">
    <property type="entry name" value="Rossmann-like_a/b/a_fold"/>
</dbReference>
<dbReference type="GO" id="GO:0009055">
    <property type="term" value="F:electron transfer activity"/>
    <property type="evidence" value="ECO:0007669"/>
    <property type="project" value="InterPro"/>
</dbReference>
<evidence type="ECO:0000256" key="5">
    <source>
        <dbReference type="ARBA" id="ARBA00022448"/>
    </source>
</evidence>
<keyword evidence="6" id="KW-0249">Electron transport</keyword>
<dbReference type="PIRSF" id="PIRSF000090">
    <property type="entry name" value="Beta-ETF"/>
    <property type="match status" value="1"/>
</dbReference>
<dbReference type="SUPFAM" id="SSF52402">
    <property type="entry name" value="Adenine nucleotide alpha hydrolases-like"/>
    <property type="match status" value="1"/>
</dbReference>
<evidence type="ECO:0000256" key="3">
    <source>
        <dbReference type="ARBA" id="ARBA00011355"/>
    </source>
</evidence>
<dbReference type="Proteomes" id="UP000516320">
    <property type="component" value="Chromosome"/>
</dbReference>
<dbReference type="Gene3D" id="3.40.50.620">
    <property type="entry name" value="HUPs"/>
    <property type="match status" value="1"/>
</dbReference>
<evidence type="ECO:0000256" key="6">
    <source>
        <dbReference type="ARBA" id="ARBA00022982"/>
    </source>
</evidence>
<dbReference type="InterPro" id="IPR014730">
    <property type="entry name" value="ETF_a/b_N"/>
</dbReference>
<name>A0A7H0SNE6_9CORY</name>
<feature type="domain" description="Electron transfer flavoprotein alpha/beta-subunit N-terminal" evidence="8">
    <location>
        <begin position="23"/>
        <end position="216"/>
    </location>
</feature>
<dbReference type="Pfam" id="PF01012">
    <property type="entry name" value="ETF"/>
    <property type="match status" value="1"/>
</dbReference>
<dbReference type="SMART" id="SM00893">
    <property type="entry name" value="ETF"/>
    <property type="match status" value="1"/>
</dbReference>
<protein>
    <recommendedName>
        <fullName evidence="4">Electron transfer flavoprotein subunit beta</fullName>
    </recommendedName>
</protein>
<dbReference type="GO" id="GO:0005829">
    <property type="term" value="C:cytosol"/>
    <property type="evidence" value="ECO:0007669"/>
    <property type="project" value="TreeGrafter"/>
</dbReference>
<organism evidence="9 10">
    <name type="scientific">Corynebacterium poyangense</name>
    <dbReference type="NCBI Taxonomy" id="2684405"/>
    <lineage>
        <taxon>Bacteria</taxon>
        <taxon>Bacillati</taxon>
        <taxon>Actinomycetota</taxon>
        <taxon>Actinomycetes</taxon>
        <taxon>Mycobacteriales</taxon>
        <taxon>Corynebacteriaceae</taxon>
        <taxon>Corynebacterium</taxon>
    </lineage>
</organism>
<dbReference type="CDD" id="cd01714">
    <property type="entry name" value="ETF_beta"/>
    <property type="match status" value="1"/>
</dbReference>
<evidence type="ECO:0000256" key="7">
    <source>
        <dbReference type="ARBA" id="ARBA00025649"/>
    </source>
</evidence>
<accession>A0A7H0SNE6</accession>
<comment type="function">
    <text evidence="7">The electron transfer flavoprotein serves as a specific electron acceptor for other dehydrogenases. It transfers the electrons to the main respiratory chain via ETF-ubiquinone oxidoreductase (ETF dehydrogenase).</text>
</comment>
<comment type="subunit">
    <text evidence="3">Heterodimer of an alpha and a beta subunit.</text>
</comment>
<dbReference type="EMBL" id="CP046884">
    <property type="protein sequence ID" value="QNQ90071.1"/>
    <property type="molecule type" value="Genomic_DNA"/>
</dbReference>
<dbReference type="InterPro" id="IPR012255">
    <property type="entry name" value="ETF_b"/>
</dbReference>
<evidence type="ECO:0000313" key="9">
    <source>
        <dbReference type="EMBL" id="QNQ90071.1"/>
    </source>
</evidence>
<keyword evidence="5" id="KW-0813">Transport</keyword>
<evidence type="ECO:0000313" key="10">
    <source>
        <dbReference type="Proteomes" id="UP000516320"/>
    </source>
</evidence>
<sequence length="274" mass="29375">MPAIVVLVKSVPDTWSERTLSEDFTLDRENTRNVLDDINQYSVEQALQIKEAYPDRGWKVIVLTLGPAHAEEALRKAIAMGADDAILVSAEEFSGSDVMGTGWGLSAALRQIPEVELVMMGTQSSDGATGVLAGIVSEFTKLPALTHLKSVEISGNTIRGTRATRAGEWQLEAKLPALVSLSDQAGIPRSPNFPRPRAAKKATIYHWGLDGLGMAKSQVGLAHAATAVIDAREKPARGHGEIFRDSDSASTAKKIADFLADCNFIPASQEGNVR</sequence>
<evidence type="ECO:0000256" key="1">
    <source>
        <dbReference type="ARBA" id="ARBA00001974"/>
    </source>
</evidence>
<evidence type="ECO:0000259" key="8">
    <source>
        <dbReference type="SMART" id="SM00893"/>
    </source>
</evidence>
<dbReference type="InterPro" id="IPR033948">
    <property type="entry name" value="ETF_beta_N"/>
</dbReference>
<dbReference type="KEGG" id="cpoy:GP475_04990"/>
<proteinExistence type="inferred from homology"/>
<dbReference type="RefSeq" id="WP_187975531.1">
    <property type="nucleotide sequence ID" value="NZ_CP046884.1"/>
</dbReference>
<dbReference type="PANTHER" id="PTHR21294">
    <property type="entry name" value="ELECTRON TRANSFER FLAVOPROTEIN BETA-SUBUNIT"/>
    <property type="match status" value="1"/>
</dbReference>